<evidence type="ECO:0000256" key="3">
    <source>
        <dbReference type="ARBA" id="ARBA00022538"/>
    </source>
</evidence>
<keyword evidence="3" id="KW-0633">Potassium transport</keyword>
<keyword evidence="16" id="KW-1185">Reference proteome</keyword>
<evidence type="ECO:0000313" key="15">
    <source>
        <dbReference type="EMBL" id="DBA04284.1"/>
    </source>
</evidence>
<dbReference type="InterPro" id="IPR003148">
    <property type="entry name" value="RCK_N"/>
</dbReference>
<dbReference type="PANTHER" id="PTHR10027">
    <property type="entry name" value="CALCIUM-ACTIVATED POTASSIUM CHANNEL ALPHA CHAIN"/>
    <property type="match status" value="1"/>
</dbReference>
<evidence type="ECO:0000256" key="8">
    <source>
        <dbReference type="ARBA" id="ARBA00023065"/>
    </source>
</evidence>
<dbReference type="PANTHER" id="PTHR10027:SF10">
    <property type="entry name" value="SLOWPOKE 2, ISOFORM D"/>
    <property type="match status" value="1"/>
</dbReference>
<dbReference type="PROSITE" id="PS51201">
    <property type="entry name" value="RCK_N"/>
    <property type="match status" value="1"/>
</dbReference>
<evidence type="ECO:0000256" key="13">
    <source>
        <dbReference type="SAM" id="Phobius"/>
    </source>
</evidence>
<keyword evidence="4 13" id="KW-0812">Transmembrane</keyword>
<feature type="transmembrane region" description="Helical" evidence="13">
    <location>
        <begin position="189"/>
        <end position="207"/>
    </location>
</feature>
<evidence type="ECO:0000256" key="5">
    <source>
        <dbReference type="ARBA" id="ARBA00022826"/>
    </source>
</evidence>
<feature type="transmembrane region" description="Helical" evidence="13">
    <location>
        <begin position="219"/>
        <end position="236"/>
    </location>
</feature>
<comment type="subcellular location">
    <subcellularLocation>
        <location evidence="1">Membrane</location>
        <topology evidence="1">Multi-pass membrane protein</topology>
    </subcellularLocation>
</comment>
<dbReference type="Gene3D" id="1.10.287.70">
    <property type="match status" value="1"/>
</dbReference>
<dbReference type="InterPro" id="IPR027359">
    <property type="entry name" value="Volt_channel_dom_sf"/>
</dbReference>
<dbReference type="Gene3D" id="1.20.120.350">
    <property type="entry name" value="Voltage-gated potassium channels. Chain C"/>
    <property type="match status" value="1"/>
</dbReference>
<dbReference type="InterPro" id="IPR047871">
    <property type="entry name" value="K_chnl_Slo-like"/>
</dbReference>
<dbReference type="InterPro" id="IPR036291">
    <property type="entry name" value="NAD(P)-bd_dom_sf"/>
</dbReference>
<keyword evidence="6" id="KW-0630">Potassium</keyword>
<dbReference type="Gene3D" id="3.40.50.720">
    <property type="entry name" value="NAD(P)-binding Rossmann-like Domain"/>
    <property type="match status" value="1"/>
</dbReference>
<dbReference type="GO" id="GO:0005267">
    <property type="term" value="F:potassium channel activity"/>
    <property type="evidence" value="ECO:0007669"/>
    <property type="project" value="UniProtKB-KW"/>
</dbReference>
<accession>A0AAV2ZEB0</accession>
<dbReference type="SUPFAM" id="SSF51735">
    <property type="entry name" value="NAD(P)-binding Rossmann-fold domains"/>
    <property type="match status" value="1"/>
</dbReference>
<evidence type="ECO:0000313" key="16">
    <source>
        <dbReference type="Proteomes" id="UP001146120"/>
    </source>
</evidence>
<dbReference type="InterPro" id="IPR003929">
    <property type="entry name" value="K_chnl_BK_asu"/>
</dbReference>
<dbReference type="GO" id="GO:0016020">
    <property type="term" value="C:membrane"/>
    <property type="evidence" value="ECO:0007669"/>
    <property type="project" value="UniProtKB-SubCell"/>
</dbReference>
<dbReference type="InterPro" id="IPR005821">
    <property type="entry name" value="Ion_trans_dom"/>
</dbReference>
<evidence type="ECO:0000256" key="12">
    <source>
        <dbReference type="SAM" id="MobiDB-lite"/>
    </source>
</evidence>
<evidence type="ECO:0000256" key="7">
    <source>
        <dbReference type="ARBA" id="ARBA00022989"/>
    </source>
</evidence>
<comment type="caution">
    <text evidence="15">The sequence shown here is derived from an EMBL/GenBank/DDBJ whole genome shotgun (WGS) entry which is preliminary data.</text>
</comment>
<protein>
    <recommendedName>
        <fullName evidence="11">BK channel</fullName>
    </recommendedName>
</protein>
<feature type="region of interest" description="Disordered" evidence="12">
    <location>
        <begin position="934"/>
        <end position="955"/>
    </location>
</feature>
<dbReference type="EMBL" id="DAKRPA010000009">
    <property type="protein sequence ID" value="DBA04284.1"/>
    <property type="molecule type" value="Genomic_DNA"/>
</dbReference>
<organism evidence="15 16">
    <name type="scientific">Lagenidium giganteum</name>
    <dbReference type="NCBI Taxonomy" id="4803"/>
    <lineage>
        <taxon>Eukaryota</taxon>
        <taxon>Sar</taxon>
        <taxon>Stramenopiles</taxon>
        <taxon>Oomycota</taxon>
        <taxon>Peronosporomycetes</taxon>
        <taxon>Pythiales</taxon>
        <taxon>Pythiaceae</taxon>
    </lineage>
</organism>
<proteinExistence type="predicted"/>
<keyword evidence="2" id="KW-0813">Transport</keyword>
<dbReference type="Pfam" id="PF00520">
    <property type="entry name" value="Ion_trans"/>
    <property type="match status" value="1"/>
</dbReference>
<evidence type="ECO:0000256" key="6">
    <source>
        <dbReference type="ARBA" id="ARBA00022958"/>
    </source>
</evidence>
<dbReference type="Pfam" id="PF22614">
    <property type="entry name" value="Slo-like_RCK"/>
    <property type="match status" value="2"/>
</dbReference>
<dbReference type="Pfam" id="PF03493">
    <property type="entry name" value="BK_channel_a"/>
    <property type="match status" value="1"/>
</dbReference>
<keyword evidence="8" id="KW-0406">Ion transport</keyword>
<keyword evidence="9 13" id="KW-0472">Membrane</keyword>
<evidence type="ECO:0000259" key="14">
    <source>
        <dbReference type="PROSITE" id="PS51201"/>
    </source>
</evidence>
<feature type="transmembrane region" description="Helical" evidence="13">
    <location>
        <begin position="96"/>
        <end position="115"/>
    </location>
</feature>
<feature type="transmembrane region" description="Helical" evidence="13">
    <location>
        <begin position="248"/>
        <end position="265"/>
    </location>
</feature>
<evidence type="ECO:0000256" key="4">
    <source>
        <dbReference type="ARBA" id="ARBA00022692"/>
    </source>
</evidence>
<keyword evidence="5" id="KW-0631">Potassium channel</keyword>
<dbReference type="AlphaFoldDB" id="A0AAV2ZEB0"/>
<feature type="compositionally biased region" description="Basic and acidic residues" evidence="12">
    <location>
        <begin position="934"/>
        <end position="945"/>
    </location>
</feature>
<keyword evidence="7 13" id="KW-1133">Transmembrane helix</keyword>
<evidence type="ECO:0000256" key="10">
    <source>
        <dbReference type="ARBA" id="ARBA00023303"/>
    </source>
</evidence>
<gene>
    <name evidence="15" type="ORF">N0F65_002046</name>
</gene>
<reference evidence="15" key="2">
    <citation type="journal article" date="2023" name="Microbiol Resour">
        <title>Decontamination and Annotation of the Draft Genome Sequence of the Oomycete Lagenidium giganteum ARSEF 373.</title>
        <authorList>
            <person name="Morgan W.R."/>
            <person name="Tartar A."/>
        </authorList>
    </citation>
    <scope>NUCLEOTIDE SEQUENCE</scope>
    <source>
        <strain evidence="15">ARSEF 373</strain>
    </source>
</reference>
<reference evidence="15" key="1">
    <citation type="submission" date="2022-11" db="EMBL/GenBank/DDBJ databases">
        <authorList>
            <person name="Morgan W.R."/>
            <person name="Tartar A."/>
        </authorList>
    </citation>
    <scope>NUCLEOTIDE SEQUENCE</scope>
    <source>
        <strain evidence="15">ARSEF 373</strain>
    </source>
</reference>
<feature type="transmembrane region" description="Helical" evidence="13">
    <location>
        <begin position="64"/>
        <end position="84"/>
    </location>
</feature>
<sequence length="1091" mass="122549">MVAAGKVQPRFVRERSRRMVRKQSRAASMSMVLLGNNSWELFEGIPKHYSLRTRIRMKIKYSSFGYFWEAFQTLFALFVSGLYVMQTYDATLNTDMFDLAALVVFSVDYLLNFYCCENRWKFVVSFTSILDAVTIIPALVDRITPADEKRRTLSFLRFIRVLRLLRLLRLIRATGRRSISAVQKQIHTIVLLITCIVFISAGVFHAVENAEREDSQQLTFGNALYFLIVTVATVGYGDVAPLTTFGKFVTAAVIIISFTIVPAEINRLTQLMALQSPFRKTYHPAVGQAHVLVVGNVTDPRSMLDFFKELYHPDRLLEDGASNPMSEPPCVIMGPHEPSEAIINMLDHPMLQNRVTYIKGSVMSEEDLCRVGADAARACFVLVEKATGNAKQIDAETVLRLLAIRNYNADLEVYTQIVSPTFSDYISEVDSDHVICLDQIKLSVMAKSCLCPGLVTLISNLFRSSTVATKGVYTGWEKEYIEGLALEVYATSLPPALFGLTFSQACDVLYQCSHGEVILLAVYERNSQGAAIASGHCQRSPSHRHSHHTASQLYINPGSTMLMAAGQIVYVLSESKKLTQTSSISDHLKNWLSAGNIIPLPNQAPKTNPNEITMTRRMTLRLTKRSQGELIIDEAIHPVSGDELTNHVIVVTELHESVMKTFIQLLRLARHVPGHPDYHPIVFLSWSSKSVTAACRVLQEYEDVFLMMATGDSKSELLRANILAAKRCVLLSDRATVQQLDGETIDSKTIFHYLAILSIQSESGMDTTRGLLPIVELTIPRTMRILDTALKKRTLVSHRAQEKMHMLERELHDPVQSAHEETLQTIKRRQADGNVFMFVYRRCVEAIDLVARFIKMHKRLYHRRTTIRQEQDSAKKVAFDSSRTALLPFFAAGYGFSDDIFDNMLCQSYFTPGLIRLINELLFSEEGYTSRSFRFETSQRTRGDSPEDIEDPDPQRVTASSLTQIPVPKEFVAKSYGEMFIHLVSERDIVAIGLYRGSGVPFTLPYVVAGPANETILAKDDFVYVLAQPRAAEGQSERRQPGETEGTVNLREVGLHLAPIHSSVPPRDATSRADDDGALRRTIQQLVFNSK</sequence>
<dbReference type="SUPFAM" id="SSF81324">
    <property type="entry name" value="Voltage-gated potassium channels"/>
    <property type="match status" value="1"/>
</dbReference>
<keyword evidence="10" id="KW-0407">Ion channel</keyword>
<evidence type="ECO:0000256" key="2">
    <source>
        <dbReference type="ARBA" id="ARBA00022448"/>
    </source>
</evidence>
<name>A0AAV2ZEB0_9STRA</name>
<evidence type="ECO:0000256" key="1">
    <source>
        <dbReference type="ARBA" id="ARBA00004141"/>
    </source>
</evidence>
<dbReference type="Proteomes" id="UP001146120">
    <property type="component" value="Unassembled WGS sequence"/>
</dbReference>
<evidence type="ECO:0000256" key="11">
    <source>
        <dbReference type="ARBA" id="ARBA00029579"/>
    </source>
</evidence>
<dbReference type="PRINTS" id="PR00169">
    <property type="entry name" value="KCHANNEL"/>
</dbReference>
<feature type="domain" description="RCK N-terminal" evidence="14">
    <location>
        <begin position="288"/>
        <end position="435"/>
    </location>
</feature>
<evidence type="ECO:0000256" key="9">
    <source>
        <dbReference type="ARBA" id="ARBA00023136"/>
    </source>
</evidence>